<evidence type="ECO:0000313" key="2">
    <source>
        <dbReference type="Proteomes" id="UP001054837"/>
    </source>
</evidence>
<dbReference type="AlphaFoldDB" id="A0AAV4PS33"/>
<gene>
    <name evidence="1" type="ORF">CDAR_97501</name>
</gene>
<organism evidence="1 2">
    <name type="scientific">Caerostris darwini</name>
    <dbReference type="NCBI Taxonomy" id="1538125"/>
    <lineage>
        <taxon>Eukaryota</taxon>
        <taxon>Metazoa</taxon>
        <taxon>Ecdysozoa</taxon>
        <taxon>Arthropoda</taxon>
        <taxon>Chelicerata</taxon>
        <taxon>Arachnida</taxon>
        <taxon>Araneae</taxon>
        <taxon>Araneomorphae</taxon>
        <taxon>Entelegynae</taxon>
        <taxon>Araneoidea</taxon>
        <taxon>Araneidae</taxon>
        <taxon>Caerostris</taxon>
    </lineage>
</organism>
<name>A0AAV4PS33_9ARAC</name>
<protein>
    <recommendedName>
        <fullName evidence="3">Ribosomal protein L2</fullName>
    </recommendedName>
</protein>
<comment type="caution">
    <text evidence="1">The sequence shown here is derived from an EMBL/GenBank/DDBJ whole genome shotgun (WGS) entry which is preliminary data.</text>
</comment>
<sequence length="116" mass="13566">MSYAAENYISSFQAYRAGGLRGKASIGKVVFEHSTPPLIVKENCTRRKPFPDGWRQNQKFDFHSEIRSRSPAKRQIGFAFATRCRPIDFRRKPYVLPVPSRSASRAEFYDFQFQRR</sequence>
<evidence type="ECO:0008006" key="3">
    <source>
        <dbReference type="Google" id="ProtNLM"/>
    </source>
</evidence>
<dbReference type="Proteomes" id="UP001054837">
    <property type="component" value="Unassembled WGS sequence"/>
</dbReference>
<evidence type="ECO:0000313" key="1">
    <source>
        <dbReference type="EMBL" id="GIX99083.1"/>
    </source>
</evidence>
<keyword evidence="2" id="KW-1185">Reference proteome</keyword>
<proteinExistence type="predicted"/>
<dbReference type="EMBL" id="BPLQ01003267">
    <property type="protein sequence ID" value="GIX99083.1"/>
    <property type="molecule type" value="Genomic_DNA"/>
</dbReference>
<reference evidence="1 2" key="1">
    <citation type="submission" date="2021-06" db="EMBL/GenBank/DDBJ databases">
        <title>Caerostris darwini draft genome.</title>
        <authorList>
            <person name="Kono N."/>
            <person name="Arakawa K."/>
        </authorList>
    </citation>
    <scope>NUCLEOTIDE SEQUENCE [LARGE SCALE GENOMIC DNA]</scope>
</reference>
<accession>A0AAV4PS33</accession>